<reference evidence="1" key="1">
    <citation type="submission" date="2018-01" db="EMBL/GenBank/DDBJ databases">
        <authorList>
            <person name="Regsiter A."/>
            <person name="William W."/>
        </authorList>
    </citation>
    <scope>NUCLEOTIDE SEQUENCE</scope>
    <source>
        <strain evidence="1">TRIP AH-1</strain>
    </source>
</reference>
<organism evidence="1">
    <name type="scientific">uncultured Desulfobacterium sp</name>
    <dbReference type="NCBI Taxonomy" id="201089"/>
    <lineage>
        <taxon>Bacteria</taxon>
        <taxon>Pseudomonadati</taxon>
        <taxon>Thermodesulfobacteriota</taxon>
        <taxon>Desulfobacteria</taxon>
        <taxon>Desulfobacterales</taxon>
        <taxon>Desulfobacteriaceae</taxon>
        <taxon>Desulfobacterium</taxon>
        <taxon>environmental samples</taxon>
    </lineage>
</organism>
<protein>
    <submittedName>
        <fullName evidence="1">Uncharacterized protein</fullName>
    </submittedName>
</protein>
<gene>
    <name evidence="1" type="ORF">PITCH_A580019</name>
</gene>
<evidence type="ECO:0000313" key="1">
    <source>
        <dbReference type="EMBL" id="SPD75416.1"/>
    </source>
</evidence>
<proteinExistence type="predicted"/>
<dbReference type="EMBL" id="OJIN01000201">
    <property type="protein sequence ID" value="SPD75416.1"/>
    <property type="molecule type" value="Genomic_DNA"/>
</dbReference>
<accession>A0A445N0Z3</accession>
<name>A0A445N0Z3_9BACT</name>
<sequence length="1432" mass="160194">MPQRLNDIVRFRGDRLFHGAVSISWFGADEEKSKAASQAFVFHGPKYHGVQQGDVGIGHGHRLMDTASLARAVVRRCYGLEDQPFTLAIAGYGTGKSHLGLTLASLVGAPDGEIAQNVLSAIDTADAGIGGDIRALLHEAGQPCLALTLNGMQSFDLTAEITKQIVRTLKVDGLDPKPLDDLRPRFGQAASLIRMSNEEIINELVTTCEAVSAHDLLTGLEQHDEQAYTKVHNFFAERGMPIRVLGGESVRDVIDVTVREFCGTGKPYRCLLVLFDEFGKYTEFATVRSQIAGSGVLQDLFEAIQANANSACFLGFIQFELNAYVQRVAPEHKNEILRYVTRYQSANRVYLSINLETLIASLIEKREDNIIDGWFDGGRAQGDSEVTMANLARWFPQSRNHRLWGDSDQFHAVIRKGCWPLSPYSTWFLFYLASAGKHLQERSALALLGDVFHRYENVEVPDDGNWSLSPADLWSDALQQELITSEETGQQGAIAHAYASVIARHGSRLSSRLQLLLCAVVLASKLGLQATSKDDAIDALGELSGLKSSDAYDGIRLLQEEYNVLEWDEAFKAFDILGDAVPRTQFLSFVRQRVASSYDEAGKAKLFASKSAEWCELLSDLDCDFAEENRITTREWRYQAVTSNLDYLPQQIMIASNRWAGALAVDDPRGTIIYTYVEQSRDPVAIVSDTKKLLKTVARESAVPVLPILIVLLCDENGTLGQALAEFAVLEESLSEEDRVKFGNLIGAHKEKLQQVIRDQVENMMKQRRYLTGLKEELETHRLSRAGTELFTKIYKTPIPFPFDGFSTAKGNAADTCQELTIELFLGKLDYDGAIAKPVKSKNRAVTVLKESWGIFTKNGDVSRRPAYPSVRAITEKWDDALAADERRLPVADVIRQLCRPPYGGNIASAGLLLSVFVAPRAEKLVAVRDGQQLAVSQWVQEGVFRGKFIDLSALHGVDLILRGEASSEWETLLDEWEQAESHLARKSCLERSFELKNRVPVPPSLGYREVHLREQALASAEAMEKMERAQDEAISKVEQGAKYGDVSKLAWGGVALKELCEKMAAEEPLWTDSQIAEVQPHYERARQGTIVFFPDWLVQQTPRNDAPESVGDFKHKMLRLVGGNLKKMGLEPQFQELEMHTLQVIRKAETIAEAHQLLRDVNSWLTTNGNAFRIVRIAEIRGLVEVGNDYSRKLQGIAGRIQIPEIVETRTKLSGFQAKLKNAESETMKRASRIWLTKIQTETDIDPILGEVESLVGAFESLPRDLEDLQLMRRALRLYQKDYTRLSDDNLNWDEFETLAEEIRNEWAATLGEEEPPWVPEDTMDGFVQAISKRRKQTSTSWIESIESQVENILDMPADEANRFHNRVSTPPPVVTAPHLKRAAVVVRKVQARLDALSVEWLLEKFKELPAKARKEFLQRVQKLDGGVTLG</sequence>